<evidence type="ECO:0000256" key="1">
    <source>
        <dbReference type="SAM" id="MobiDB-lite"/>
    </source>
</evidence>
<evidence type="ECO:0000313" key="3">
    <source>
        <dbReference type="Proteomes" id="UP000189229"/>
    </source>
</evidence>
<reference evidence="2 3" key="1">
    <citation type="submission" date="2017-02" db="EMBL/GenBank/DDBJ databases">
        <title>Complete genome sequences of Mycobacterium kansasii strains isolated from rhesus macaques.</title>
        <authorList>
            <person name="Panda A."/>
            <person name="Nagaraj S."/>
            <person name="Zhao X."/>
            <person name="Tettelin H."/>
            <person name="Detolla L.J."/>
        </authorList>
    </citation>
    <scope>NUCLEOTIDE SEQUENCE [LARGE SCALE GENOMIC DNA]</scope>
    <source>
        <strain evidence="2 3">11-3813</strain>
    </source>
</reference>
<evidence type="ECO:0000313" key="2">
    <source>
        <dbReference type="EMBL" id="OOK79428.1"/>
    </source>
</evidence>
<feature type="region of interest" description="Disordered" evidence="1">
    <location>
        <begin position="1"/>
        <end position="33"/>
    </location>
</feature>
<dbReference type="EMBL" id="MVBM01000002">
    <property type="protein sequence ID" value="OOK79428.1"/>
    <property type="molecule type" value="Genomic_DNA"/>
</dbReference>
<gene>
    <name evidence="2" type="ORF">BZL30_2836</name>
</gene>
<comment type="caution">
    <text evidence="2">The sequence shown here is derived from an EMBL/GenBank/DDBJ whole genome shotgun (WGS) entry which is preliminary data.</text>
</comment>
<feature type="compositionally biased region" description="Polar residues" evidence="1">
    <location>
        <begin position="1"/>
        <end position="21"/>
    </location>
</feature>
<dbReference type="AlphaFoldDB" id="A0A1V3XJZ5"/>
<name>A0A1V3XJZ5_MYCKA</name>
<sequence length="63" mass="6512">MSSHTIGDTAATQGRRSSSLVRVNGPRTRASAWSNSRSVSLGACVTSVLKAAAKPRLTGPDTQ</sequence>
<dbReference type="Proteomes" id="UP000189229">
    <property type="component" value="Unassembled WGS sequence"/>
</dbReference>
<accession>A0A1V3XJZ5</accession>
<proteinExistence type="predicted"/>
<protein>
    <submittedName>
        <fullName evidence="2">Uncharacterized protein</fullName>
    </submittedName>
</protein>
<organism evidence="2 3">
    <name type="scientific">Mycobacterium kansasii</name>
    <dbReference type="NCBI Taxonomy" id="1768"/>
    <lineage>
        <taxon>Bacteria</taxon>
        <taxon>Bacillati</taxon>
        <taxon>Actinomycetota</taxon>
        <taxon>Actinomycetes</taxon>
        <taxon>Mycobacteriales</taxon>
        <taxon>Mycobacteriaceae</taxon>
        <taxon>Mycobacterium</taxon>
    </lineage>
</organism>